<name>A0ABY4GAL0_9BACT</name>
<gene>
    <name evidence="3" type="ORF">MUN86_06255</name>
</gene>
<dbReference type="PANTHER" id="PTHR36842:SF1">
    <property type="entry name" value="PROTEIN TOLB"/>
    <property type="match status" value="1"/>
</dbReference>
<sequence>MKKYVLSISLLAAFSASTWAQDNRKEIGNLVVDGIPALPADLLERVDQYQNVRGASFADWDRDGNGLFISTRFAEVPQIHHVAAPGADRRQITFFKEPLGAVQVAPDKKQNGFLYSRDIGGNENYQIYFFDLGTGQSRLLTDGKSRNNLQGWNEAGTQLAFTSNQRNGTDLDLYSLDFKSNAKPTMLAELKGGGWGVADWSDDGKQMILANYKSINESELYRFDVAARKMERLHPTPTPVAYSGVNFTKDGKGLFLTSDEGTEFQTLRYYDLATGKQTPLTAAINWDVEGTDLSKDGSKLVFSTNEGGYYKLYVLDTKTRQYQPVPNIPKGVIGNFKLNDDNQQLAVSFGTPTTSSDVYVVNLATQALTRWTTSEVGG</sequence>
<reference evidence="3" key="1">
    <citation type="submission" date="2022-04" db="EMBL/GenBank/DDBJ databases">
        <title>Hymenobacter sp. isolated from the air.</title>
        <authorList>
            <person name="Won M."/>
            <person name="Lee C.-M."/>
            <person name="Woen H.-Y."/>
            <person name="Kwon S.-W."/>
        </authorList>
    </citation>
    <scope>NUCLEOTIDE SEQUENCE</scope>
    <source>
        <strain evidence="3">5420S-77</strain>
    </source>
</reference>
<dbReference type="InterPro" id="IPR023302">
    <property type="entry name" value="Pept_S9A_N"/>
</dbReference>
<dbReference type="InterPro" id="IPR011042">
    <property type="entry name" value="6-blade_b-propeller_TolB-like"/>
</dbReference>
<keyword evidence="1" id="KW-0732">Signal</keyword>
<dbReference type="Proteomes" id="UP000830401">
    <property type="component" value="Chromosome"/>
</dbReference>
<dbReference type="EMBL" id="CP095061">
    <property type="protein sequence ID" value="UOQ67479.1"/>
    <property type="molecule type" value="Genomic_DNA"/>
</dbReference>
<keyword evidence="4" id="KW-1185">Reference proteome</keyword>
<evidence type="ECO:0000313" key="4">
    <source>
        <dbReference type="Proteomes" id="UP000830401"/>
    </source>
</evidence>
<dbReference type="Gene3D" id="2.120.10.30">
    <property type="entry name" value="TolB, C-terminal domain"/>
    <property type="match status" value="2"/>
</dbReference>
<protein>
    <recommendedName>
        <fullName evidence="2">Peptidase S9A N-terminal domain-containing protein</fullName>
    </recommendedName>
</protein>
<dbReference type="SUPFAM" id="SSF69304">
    <property type="entry name" value="Tricorn protease N-terminal domain"/>
    <property type="match status" value="1"/>
</dbReference>
<feature type="chain" id="PRO_5046682265" description="Peptidase S9A N-terminal domain-containing protein" evidence="1">
    <location>
        <begin position="21"/>
        <end position="378"/>
    </location>
</feature>
<proteinExistence type="predicted"/>
<evidence type="ECO:0000313" key="3">
    <source>
        <dbReference type="EMBL" id="UOQ67479.1"/>
    </source>
</evidence>
<dbReference type="RefSeq" id="WP_245123077.1">
    <property type="nucleotide sequence ID" value="NZ_CP095061.1"/>
</dbReference>
<organism evidence="3 4">
    <name type="scientific">Hymenobacter volaticus</name>
    <dbReference type="NCBI Taxonomy" id="2932254"/>
    <lineage>
        <taxon>Bacteria</taxon>
        <taxon>Pseudomonadati</taxon>
        <taxon>Bacteroidota</taxon>
        <taxon>Cytophagia</taxon>
        <taxon>Cytophagales</taxon>
        <taxon>Hymenobacteraceae</taxon>
        <taxon>Hymenobacter</taxon>
    </lineage>
</organism>
<dbReference type="PANTHER" id="PTHR36842">
    <property type="entry name" value="PROTEIN TOLB HOMOLOG"/>
    <property type="match status" value="1"/>
</dbReference>
<accession>A0ABY4GAL0</accession>
<feature type="signal peptide" evidence="1">
    <location>
        <begin position="1"/>
        <end position="20"/>
    </location>
</feature>
<evidence type="ECO:0000256" key="1">
    <source>
        <dbReference type="SAM" id="SignalP"/>
    </source>
</evidence>
<dbReference type="Pfam" id="PF02897">
    <property type="entry name" value="Peptidase_S9_N"/>
    <property type="match status" value="1"/>
</dbReference>
<evidence type="ECO:0000259" key="2">
    <source>
        <dbReference type="Pfam" id="PF02897"/>
    </source>
</evidence>
<feature type="domain" description="Peptidase S9A N-terminal" evidence="2">
    <location>
        <begin position="104"/>
        <end position="319"/>
    </location>
</feature>